<sequence>MNPDVERRAQERDPEDELSPECLALLVTCGGEIRESDQRSVARVRDVAMPDRRRGDRRATAPVYVPESAAAAPPEATPYGRRATDRR</sequence>
<protein>
    <submittedName>
        <fullName evidence="2">Uncharacterized protein</fullName>
    </submittedName>
</protein>
<name>A0A7Y6NKD9_9BURK</name>
<dbReference type="EMBL" id="JABWMJ010000001">
    <property type="protein sequence ID" value="NUZ04801.1"/>
    <property type="molecule type" value="Genomic_DNA"/>
</dbReference>
<gene>
    <name evidence="2" type="ORF">HQN59_03410</name>
</gene>
<feature type="compositionally biased region" description="Basic and acidic residues" evidence="1">
    <location>
        <begin position="45"/>
        <end position="59"/>
    </location>
</feature>
<reference evidence="2 3" key="1">
    <citation type="submission" date="2020-06" db="EMBL/GenBank/DDBJ databases">
        <title>Schlegella sp. ID0723 isolated from air conditioner.</title>
        <authorList>
            <person name="Kim D.Y."/>
            <person name="Kim D.-U."/>
        </authorList>
    </citation>
    <scope>NUCLEOTIDE SEQUENCE [LARGE SCALE GENOMIC DNA]</scope>
    <source>
        <strain evidence="2 3">ID0723</strain>
    </source>
</reference>
<accession>A0A7Y6NKD9</accession>
<comment type="caution">
    <text evidence="2">The sequence shown here is derived from an EMBL/GenBank/DDBJ whole genome shotgun (WGS) entry which is preliminary data.</text>
</comment>
<proteinExistence type="predicted"/>
<evidence type="ECO:0000313" key="2">
    <source>
        <dbReference type="EMBL" id="NUZ04801.1"/>
    </source>
</evidence>
<dbReference type="RefSeq" id="WP_176066031.1">
    <property type="nucleotide sequence ID" value="NZ_JABWMJ010000001.1"/>
</dbReference>
<feature type="region of interest" description="Disordered" evidence="1">
    <location>
        <begin position="1"/>
        <end position="20"/>
    </location>
</feature>
<dbReference type="Proteomes" id="UP000529637">
    <property type="component" value="Unassembled WGS sequence"/>
</dbReference>
<evidence type="ECO:0000256" key="1">
    <source>
        <dbReference type="SAM" id="MobiDB-lite"/>
    </source>
</evidence>
<feature type="compositionally biased region" description="Low complexity" evidence="1">
    <location>
        <begin position="61"/>
        <end position="79"/>
    </location>
</feature>
<organism evidence="2 3">
    <name type="scientific">Piscinibacter koreensis</name>
    <dbReference type="NCBI Taxonomy" id="2742824"/>
    <lineage>
        <taxon>Bacteria</taxon>
        <taxon>Pseudomonadati</taxon>
        <taxon>Pseudomonadota</taxon>
        <taxon>Betaproteobacteria</taxon>
        <taxon>Burkholderiales</taxon>
        <taxon>Sphaerotilaceae</taxon>
        <taxon>Piscinibacter</taxon>
    </lineage>
</organism>
<feature type="compositionally biased region" description="Basic and acidic residues" evidence="1">
    <location>
        <begin position="1"/>
        <end position="12"/>
    </location>
</feature>
<feature type="region of interest" description="Disordered" evidence="1">
    <location>
        <begin position="45"/>
        <end position="87"/>
    </location>
</feature>
<evidence type="ECO:0000313" key="3">
    <source>
        <dbReference type="Proteomes" id="UP000529637"/>
    </source>
</evidence>
<dbReference type="AlphaFoldDB" id="A0A7Y6NKD9"/>
<keyword evidence="3" id="KW-1185">Reference proteome</keyword>